<dbReference type="Gene3D" id="1.10.10.10">
    <property type="entry name" value="Winged helix-like DNA-binding domain superfamily/Winged helix DNA-binding domain"/>
    <property type="match status" value="1"/>
</dbReference>
<dbReference type="InterPro" id="IPR013325">
    <property type="entry name" value="RNA_pol_sigma_r2"/>
</dbReference>
<dbReference type="SUPFAM" id="SSF88659">
    <property type="entry name" value="Sigma3 and sigma4 domains of RNA polymerase sigma factors"/>
    <property type="match status" value="1"/>
</dbReference>
<dbReference type="PANTHER" id="PTHR43133">
    <property type="entry name" value="RNA POLYMERASE ECF-TYPE SIGMA FACTO"/>
    <property type="match status" value="1"/>
</dbReference>
<evidence type="ECO:0000256" key="3">
    <source>
        <dbReference type="ARBA" id="ARBA00023082"/>
    </source>
</evidence>
<keyword evidence="5" id="KW-0804">Transcription</keyword>
<evidence type="ECO:0000256" key="4">
    <source>
        <dbReference type="ARBA" id="ARBA00023125"/>
    </source>
</evidence>
<evidence type="ECO:0000259" key="6">
    <source>
        <dbReference type="Pfam" id="PF08281"/>
    </source>
</evidence>
<evidence type="ECO:0000256" key="5">
    <source>
        <dbReference type="ARBA" id="ARBA00023163"/>
    </source>
</evidence>
<dbReference type="Proteomes" id="UP001576780">
    <property type="component" value="Unassembled WGS sequence"/>
</dbReference>
<dbReference type="InterPro" id="IPR013324">
    <property type="entry name" value="RNA_pol_sigma_r3/r4-like"/>
</dbReference>
<reference evidence="7 8" key="1">
    <citation type="submission" date="2024-09" db="EMBL/GenBank/DDBJ databases">
        <title>Floridaenema gen nov. (Aerosakkonemataceae, Aerosakkonematales ord. nov., Cyanobacteria) from benthic tropical and subtropical fresh waters, with the description of four new species.</title>
        <authorList>
            <person name="Moretto J.A."/>
            <person name="Berthold D.E."/>
            <person name="Lefler F.W."/>
            <person name="Huang I.-S."/>
            <person name="Laughinghouse H. IV."/>
        </authorList>
    </citation>
    <scope>NUCLEOTIDE SEQUENCE [LARGE SCALE GENOMIC DNA]</scope>
    <source>
        <strain evidence="7 8">BLCC-F167</strain>
    </source>
</reference>
<dbReference type="PANTHER" id="PTHR43133:SF8">
    <property type="entry name" value="RNA POLYMERASE SIGMA FACTOR HI_1459-RELATED"/>
    <property type="match status" value="1"/>
</dbReference>
<evidence type="ECO:0000313" key="8">
    <source>
        <dbReference type="Proteomes" id="UP001576780"/>
    </source>
</evidence>
<dbReference type="InterPro" id="IPR013249">
    <property type="entry name" value="RNA_pol_sigma70_r4_t2"/>
</dbReference>
<dbReference type="InterPro" id="IPR014284">
    <property type="entry name" value="RNA_pol_sigma-70_dom"/>
</dbReference>
<dbReference type="RefSeq" id="WP_413280769.1">
    <property type="nucleotide sequence ID" value="NZ_JBHFNT010000250.1"/>
</dbReference>
<dbReference type="InterPro" id="IPR039425">
    <property type="entry name" value="RNA_pol_sigma-70-like"/>
</dbReference>
<dbReference type="EMBL" id="JBHFNT010000250">
    <property type="protein sequence ID" value="MFB2838457.1"/>
    <property type="molecule type" value="Genomic_DNA"/>
</dbReference>
<dbReference type="Pfam" id="PF08281">
    <property type="entry name" value="Sigma70_r4_2"/>
    <property type="match status" value="1"/>
</dbReference>
<keyword evidence="2" id="KW-0805">Transcription regulation</keyword>
<evidence type="ECO:0000256" key="1">
    <source>
        <dbReference type="ARBA" id="ARBA00010641"/>
    </source>
</evidence>
<sequence length="196" mass="22957">MQLKNSDRHQSFKAEIQALLKSDNPDAYSILTYIQRCLNQFNLSQRYHPNDIFHDAYLRAIDGLQAGKKIENCLAWIRGTALNIIREYHRDAQKSHLVEPNSAWLETALQSAQGNFITEIEIQEDLENVLRALEAMNPEDFKIIRLKYVEGMSWKQISKLLFEQGEELQTEETLRQRASRAKKKLRGNFHFFKECT</sequence>
<name>A0ABV4WUD4_9CYAN</name>
<dbReference type="Gene3D" id="1.10.1740.10">
    <property type="match status" value="1"/>
</dbReference>
<evidence type="ECO:0000256" key="2">
    <source>
        <dbReference type="ARBA" id="ARBA00023015"/>
    </source>
</evidence>
<dbReference type="NCBIfam" id="TIGR02937">
    <property type="entry name" value="sigma70-ECF"/>
    <property type="match status" value="1"/>
</dbReference>
<proteinExistence type="inferred from homology"/>
<comment type="similarity">
    <text evidence="1">Belongs to the sigma-70 factor family. ECF subfamily.</text>
</comment>
<keyword evidence="4" id="KW-0238">DNA-binding</keyword>
<comment type="caution">
    <text evidence="7">The sequence shown here is derived from an EMBL/GenBank/DDBJ whole genome shotgun (WGS) entry which is preliminary data.</text>
</comment>
<evidence type="ECO:0000313" key="7">
    <source>
        <dbReference type="EMBL" id="MFB2838457.1"/>
    </source>
</evidence>
<accession>A0ABV4WUD4</accession>
<dbReference type="SUPFAM" id="SSF88946">
    <property type="entry name" value="Sigma2 domain of RNA polymerase sigma factors"/>
    <property type="match status" value="1"/>
</dbReference>
<keyword evidence="8" id="KW-1185">Reference proteome</keyword>
<protein>
    <submittedName>
        <fullName evidence="7">Sigma-70 family RNA polymerase sigma factor</fullName>
    </submittedName>
</protein>
<dbReference type="InterPro" id="IPR036388">
    <property type="entry name" value="WH-like_DNA-bd_sf"/>
</dbReference>
<organism evidence="7 8">
    <name type="scientific">Floridaenema evergladense BLCC-F167</name>
    <dbReference type="NCBI Taxonomy" id="3153639"/>
    <lineage>
        <taxon>Bacteria</taxon>
        <taxon>Bacillati</taxon>
        <taxon>Cyanobacteriota</taxon>
        <taxon>Cyanophyceae</taxon>
        <taxon>Oscillatoriophycideae</taxon>
        <taxon>Aerosakkonematales</taxon>
        <taxon>Aerosakkonemataceae</taxon>
        <taxon>Floridanema</taxon>
        <taxon>Floridanema evergladense</taxon>
    </lineage>
</organism>
<gene>
    <name evidence="7" type="ORF">ACE1CA_28525</name>
</gene>
<feature type="domain" description="RNA polymerase sigma factor 70 region 4 type 2" evidence="6">
    <location>
        <begin position="127"/>
        <end position="185"/>
    </location>
</feature>
<keyword evidence="3" id="KW-0731">Sigma factor</keyword>